<proteinExistence type="predicted"/>
<gene>
    <name evidence="1" type="ORF">METZ01_LOCUS315671</name>
</gene>
<protein>
    <recommendedName>
        <fullName evidence="2">Thiol-disulfide oxidoreductase DCC</fullName>
    </recommendedName>
</protein>
<dbReference type="GO" id="GO:0015035">
    <property type="term" value="F:protein-disulfide reductase activity"/>
    <property type="evidence" value="ECO:0007669"/>
    <property type="project" value="InterPro"/>
</dbReference>
<evidence type="ECO:0000313" key="1">
    <source>
        <dbReference type="EMBL" id="SVC62817.1"/>
    </source>
</evidence>
<organism evidence="1">
    <name type="scientific">marine metagenome</name>
    <dbReference type="NCBI Taxonomy" id="408172"/>
    <lineage>
        <taxon>unclassified sequences</taxon>
        <taxon>metagenomes</taxon>
        <taxon>ecological metagenomes</taxon>
    </lineage>
</organism>
<sequence length="105" mass="11604">VLIYDGDCGFCRRCADWLRARGDVPTASGGEVDRLALGLTPEEVKTAVWWVEGRARFSGHQAIGHALRFLGGGWALVGRLIRMPPVSWLAAVAYRWVAANRHRFG</sequence>
<accession>A0A382NR25</accession>
<dbReference type="InterPro" id="IPR007263">
    <property type="entry name" value="DCC1-like"/>
</dbReference>
<feature type="non-terminal residue" evidence="1">
    <location>
        <position position="1"/>
    </location>
</feature>
<reference evidence="1" key="1">
    <citation type="submission" date="2018-05" db="EMBL/GenBank/DDBJ databases">
        <authorList>
            <person name="Lanie J.A."/>
            <person name="Ng W.-L."/>
            <person name="Kazmierczak K.M."/>
            <person name="Andrzejewski T.M."/>
            <person name="Davidsen T.M."/>
            <person name="Wayne K.J."/>
            <person name="Tettelin H."/>
            <person name="Glass J.I."/>
            <person name="Rusch D."/>
            <person name="Podicherti R."/>
            <person name="Tsui H.-C.T."/>
            <person name="Winkler M.E."/>
        </authorList>
    </citation>
    <scope>NUCLEOTIDE SEQUENCE</scope>
</reference>
<evidence type="ECO:0008006" key="2">
    <source>
        <dbReference type="Google" id="ProtNLM"/>
    </source>
</evidence>
<dbReference type="EMBL" id="UINC01101756">
    <property type="protein sequence ID" value="SVC62817.1"/>
    <property type="molecule type" value="Genomic_DNA"/>
</dbReference>
<name>A0A382NR25_9ZZZZ</name>
<dbReference type="Pfam" id="PF04134">
    <property type="entry name" value="DCC1-like"/>
    <property type="match status" value="1"/>
</dbReference>
<dbReference type="AlphaFoldDB" id="A0A382NR25"/>